<sequence>MGVHGLSTYLRENQRSLAKTLVFSPAFEEPLNLVVDGWSFIYELYNQSRLFWAFGGEYRSFFDLVQGVVRAWVRVGLQPYFVFDGPYSESKFTTVSLRVSQGTIQPSLLFFRTSAASRATPRFMRENSILPPSCYAVTLQALRALGDAVEILFADGEGDPFAVELAGLLGGYVTGHDSDFVILHAEGYAGYIPMDQMVWSLNVDQAPAPQDDGGFVAARRPKTRDNTQQSGQGLIPPEVLDDVSLTCTVFSPSALATHFRLPITILPLLAALVGNDFTADRRPVHTLFFERDMTVSQRINRVANALTTVATVASGVSQKKIKKPITSVVDYIDAAVDTLLVRPSSSMGSGEKDAIVEKTVEAALQYAIPRHQCSALYPTSACALHNPDVCPLIIALTSPFLEDNNREPPARAHVRAAYITAYRRGLLTPRIMDAYNTGTVWPRLFLEDPDLETVSRSIGRPITEWVYSILDEGLGLPDHLTGEEENEEGDEEDDEDELIDVVEEDSEDELDDGDPLAPLQGALQELHTGIRPAPSTSSTTPSSQAPPKIVLEYVRRGTRFVEEEVTVKPLSRLLSSLGSPHGSPSDAVHTPVQLLEDDVRFSIFLQILGSELPSVRELLPIQVMPVLALRWVVRRLHHRAAEATAGTDREKEKWTQNEARAFLTSFAWTEASESSTLPPLVNRNIQLFAQVSAALSAIEMLAQALLVVEHVPTPMHLFSGSMFHSVLTGERQVGDKIPEGMWDACVDGLGDAFGIERGKKGKKERKAAVAAGRNGVGIRPSGSKAGVSQSLFGMLAGMDDE</sequence>
<reference evidence="1" key="1">
    <citation type="submission" date="2021-03" db="EMBL/GenBank/DDBJ databases">
        <authorList>
            <consortium name="DOE Joint Genome Institute"/>
            <person name="Ahrendt S."/>
            <person name="Looney B.P."/>
            <person name="Miyauchi S."/>
            <person name="Morin E."/>
            <person name="Drula E."/>
            <person name="Courty P.E."/>
            <person name="Chicoki N."/>
            <person name="Fauchery L."/>
            <person name="Kohler A."/>
            <person name="Kuo A."/>
            <person name="Labutti K."/>
            <person name="Pangilinan J."/>
            <person name="Lipzen A."/>
            <person name="Riley R."/>
            <person name="Andreopoulos W."/>
            <person name="He G."/>
            <person name="Johnson J."/>
            <person name="Barry K.W."/>
            <person name="Grigoriev I.V."/>
            <person name="Nagy L."/>
            <person name="Hibbett D."/>
            <person name="Henrissat B."/>
            <person name="Matheny P.B."/>
            <person name="Labbe J."/>
            <person name="Martin F."/>
        </authorList>
    </citation>
    <scope>NUCLEOTIDE SEQUENCE</scope>
    <source>
        <strain evidence="1">HHB10654</strain>
    </source>
</reference>
<keyword evidence="2" id="KW-1185">Reference proteome</keyword>
<gene>
    <name evidence="1" type="ORF">BV25DRAFT_1234924</name>
</gene>
<evidence type="ECO:0000313" key="1">
    <source>
        <dbReference type="EMBL" id="KAI0058421.1"/>
    </source>
</evidence>
<reference evidence="1" key="2">
    <citation type="journal article" date="2022" name="New Phytol.">
        <title>Evolutionary transition to the ectomycorrhizal habit in the genomes of a hyperdiverse lineage of mushroom-forming fungi.</title>
        <authorList>
            <person name="Looney B."/>
            <person name="Miyauchi S."/>
            <person name="Morin E."/>
            <person name="Drula E."/>
            <person name="Courty P.E."/>
            <person name="Kohler A."/>
            <person name="Kuo A."/>
            <person name="LaButti K."/>
            <person name="Pangilinan J."/>
            <person name="Lipzen A."/>
            <person name="Riley R."/>
            <person name="Andreopoulos W."/>
            <person name="He G."/>
            <person name="Johnson J."/>
            <person name="Nolan M."/>
            <person name="Tritt A."/>
            <person name="Barry K.W."/>
            <person name="Grigoriev I.V."/>
            <person name="Nagy L.G."/>
            <person name="Hibbett D."/>
            <person name="Henrissat B."/>
            <person name="Matheny P.B."/>
            <person name="Labbe J."/>
            <person name="Martin F.M."/>
        </authorList>
    </citation>
    <scope>NUCLEOTIDE SEQUENCE</scope>
    <source>
        <strain evidence="1">HHB10654</strain>
    </source>
</reference>
<dbReference type="EMBL" id="MU277235">
    <property type="protein sequence ID" value="KAI0058421.1"/>
    <property type="molecule type" value="Genomic_DNA"/>
</dbReference>
<accession>A0ACB8SR85</accession>
<evidence type="ECO:0000313" key="2">
    <source>
        <dbReference type="Proteomes" id="UP000814140"/>
    </source>
</evidence>
<organism evidence="1 2">
    <name type="scientific">Artomyces pyxidatus</name>
    <dbReference type="NCBI Taxonomy" id="48021"/>
    <lineage>
        <taxon>Eukaryota</taxon>
        <taxon>Fungi</taxon>
        <taxon>Dikarya</taxon>
        <taxon>Basidiomycota</taxon>
        <taxon>Agaricomycotina</taxon>
        <taxon>Agaricomycetes</taxon>
        <taxon>Russulales</taxon>
        <taxon>Auriscalpiaceae</taxon>
        <taxon>Artomyces</taxon>
    </lineage>
</organism>
<protein>
    <submittedName>
        <fullName evidence="1">Uncharacterized protein</fullName>
    </submittedName>
</protein>
<name>A0ACB8SR85_9AGAM</name>
<proteinExistence type="predicted"/>
<comment type="caution">
    <text evidence="1">The sequence shown here is derived from an EMBL/GenBank/DDBJ whole genome shotgun (WGS) entry which is preliminary data.</text>
</comment>
<dbReference type="Proteomes" id="UP000814140">
    <property type="component" value="Unassembled WGS sequence"/>
</dbReference>